<dbReference type="SUPFAM" id="SSF54593">
    <property type="entry name" value="Glyoxalase/Bleomycin resistance protein/Dihydroxybiphenyl dioxygenase"/>
    <property type="match status" value="1"/>
</dbReference>
<sequence>MDTTKQPVKSLRPFVGAKDYAVSRAFYHDLGFDEHMISEKMSLFTRNDVSFYLQDYYVKEWVENTMILLEVDNAETYWSYLQQLDLEKKYENIHLVPTQYNNWGNECLLIDPAGVLWHFAQFFR</sequence>
<evidence type="ECO:0000313" key="1">
    <source>
        <dbReference type="EMBL" id="OIN57877.1"/>
    </source>
</evidence>
<gene>
    <name evidence="1" type="ORF">BLX24_17425</name>
</gene>
<name>A0A1S2VGI3_9BACT</name>
<dbReference type="RefSeq" id="WP_071504466.1">
    <property type="nucleotide sequence ID" value="NZ_MORL01000009.1"/>
</dbReference>
<accession>A0A1S2VGI3</accession>
<reference evidence="1 2" key="1">
    <citation type="submission" date="2016-10" db="EMBL/GenBank/DDBJ databases">
        <title>Arsenicibacter rosenii gen. nov., sp. nov., an efficient arsenic-methylating bacterium isolated from an arsenic-contaminated paddy soil.</title>
        <authorList>
            <person name="Huang K."/>
        </authorList>
    </citation>
    <scope>NUCLEOTIDE SEQUENCE [LARGE SCALE GENOMIC DNA]</scope>
    <source>
        <strain evidence="1 2">SM-1</strain>
    </source>
</reference>
<comment type="caution">
    <text evidence="1">The sequence shown here is derived from an EMBL/GenBank/DDBJ whole genome shotgun (WGS) entry which is preliminary data.</text>
</comment>
<keyword evidence="2" id="KW-1185">Reference proteome</keyword>
<dbReference type="InterPro" id="IPR029068">
    <property type="entry name" value="Glyas_Bleomycin-R_OHBP_Dase"/>
</dbReference>
<dbReference type="EMBL" id="MORL01000009">
    <property type="protein sequence ID" value="OIN57877.1"/>
    <property type="molecule type" value="Genomic_DNA"/>
</dbReference>
<dbReference type="AlphaFoldDB" id="A0A1S2VGI3"/>
<dbReference type="OrthoDB" id="674527at2"/>
<organism evidence="1 2">
    <name type="scientific">Arsenicibacter rosenii</name>
    <dbReference type="NCBI Taxonomy" id="1750698"/>
    <lineage>
        <taxon>Bacteria</taxon>
        <taxon>Pseudomonadati</taxon>
        <taxon>Bacteroidota</taxon>
        <taxon>Cytophagia</taxon>
        <taxon>Cytophagales</taxon>
        <taxon>Spirosomataceae</taxon>
        <taxon>Arsenicibacter</taxon>
    </lineage>
</organism>
<protein>
    <submittedName>
        <fullName evidence="1">Glyoxalase</fullName>
    </submittedName>
</protein>
<proteinExistence type="predicted"/>
<dbReference type="Proteomes" id="UP000181790">
    <property type="component" value="Unassembled WGS sequence"/>
</dbReference>
<evidence type="ECO:0000313" key="2">
    <source>
        <dbReference type="Proteomes" id="UP000181790"/>
    </source>
</evidence>
<dbReference type="Gene3D" id="3.10.180.10">
    <property type="entry name" value="2,3-Dihydroxybiphenyl 1,2-Dioxygenase, domain 1"/>
    <property type="match status" value="1"/>
</dbReference>